<comment type="caution">
    <text evidence="2">The sequence shown here is derived from an EMBL/GenBank/DDBJ whole genome shotgun (WGS) entry which is preliminary data.</text>
</comment>
<dbReference type="EMBL" id="JACHHQ010000005">
    <property type="protein sequence ID" value="MBB5200752.1"/>
    <property type="molecule type" value="Genomic_DNA"/>
</dbReference>
<keyword evidence="1" id="KW-0812">Transmembrane</keyword>
<accession>A0A840RUB8</accession>
<dbReference type="Proteomes" id="UP000571084">
    <property type="component" value="Unassembled WGS sequence"/>
</dbReference>
<evidence type="ECO:0000313" key="2">
    <source>
        <dbReference type="EMBL" id="MBB5200752.1"/>
    </source>
</evidence>
<reference evidence="2 3" key="1">
    <citation type="submission" date="2020-08" db="EMBL/GenBank/DDBJ databases">
        <title>Genomic Encyclopedia of Type Strains, Phase IV (KMG-IV): sequencing the most valuable type-strain genomes for metagenomic binning, comparative biology and taxonomic classification.</title>
        <authorList>
            <person name="Goeker M."/>
        </authorList>
    </citation>
    <scope>NUCLEOTIDE SEQUENCE [LARGE SCALE GENOMIC DNA]</scope>
    <source>
        <strain evidence="2 3">DSM 23240</strain>
    </source>
</reference>
<name>A0A840RUB8_9BURK</name>
<feature type="transmembrane region" description="Helical" evidence="1">
    <location>
        <begin position="7"/>
        <end position="25"/>
    </location>
</feature>
<keyword evidence="1" id="KW-1133">Transmembrane helix</keyword>
<evidence type="ECO:0000313" key="3">
    <source>
        <dbReference type="Proteomes" id="UP000571084"/>
    </source>
</evidence>
<evidence type="ECO:0000256" key="1">
    <source>
        <dbReference type="SAM" id="Phobius"/>
    </source>
</evidence>
<gene>
    <name evidence="2" type="ORF">HNR39_002594</name>
</gene>
<sequence>MIGIPELVVSTGIIIFIIFAGMEIYTHTGANDKIEDEDE</sequence>
<keyword evidence="3" id="KW-1185">Reference proteome</keyword>
<keyword evidence="1" id="KW-0472">Membrane</keyword>
<protein>
    <submittedName>
        <fullName evidence="2">Uncharacterized protein</fullName>
    </submittedName>
</protein>
<dbReference type="AlphaFoldDB" id="A0A840RUB8"/>
<organism evidence="2 3">
    <name type="scientific">Glaciimonas immobilis</name>
    <dbReference type="NCBI Taxonomy" id="728004"/>
    <lineage>
        <taxon>Bacteria</taxon>
        <taxon>Pseudomonadati</taxon>
        <taxon>Pseudomonadota</taxon>
        <taxon>Betaproteobacteria</taxon>
        <taxon>Burkholderiales</taxon>
        <taxon>Oxalobacteraceae</taxon>
        <taxon>Glaciimonas</taxon>
    </lineage>
</organism>
<proteinExistence type="predicted"/>